<feature type="non-terminal residue" evidence="1">
    <location>
        <position position="187"/>
    </location>
</feature>
<reference evidence="1 2" key="1">
    <citation type="submission" date="2024-11" db="EMBL/GenBank/DDBJ databases">
        <title>Chromosome-level genome assembly of the freshwater bivalve Anodonta woodiana.</title>
        <authorList>
            <person name="Chen X."/>
        </authorList>
    </citation>
    <scope>NUCLEOTIDE SEQUENCE [LARGE SCALE GENOMIC DNA]</scope>
    <source>
        <strain evidence="1">MN2024</strain>
        <tissue evidence="1">Gills</tissue>
    </source>
</reference>
<protein>
    <submittedName>
        <fullName evidence="1">Uncharacterized protein</fullName>
    </submittedName>
</protein>
<keyword evidence="2" id="KW-1185">Reference proteome</keyword>
<evidence type="ECO:0000313" key="1">
    <source>
        <dbReference type="EMBL" id="KAL3885975.1"/>
    </source>
</evidence>
<proteinExistence type="predicted"/>
<sequence>TIYSLKFACIGSSVEVFQNVTSTILKREYIFYKTVENELETIAKWVMQNNSTHATISPQYSQKVFLENGTILLQDFQALDEGTYAMMIHQNSFKTEKVKLCALVPPNMQCKPRIEFKDNHLNASLNVIDCGRPAASVYWLGHSNQSVITVEPGKEAGPYHACIHSPSFRCVRGNKATDFCSSFSKDA</sequence>
<dbReference type="Gene3D" id="2.60.40.10">
    <property type="entry name" value="Immunoglobulins"/>
    <property type="match status" value="1"/>
</dbReference>
<evidence type="ECO:0000313" key="2">
    <source>
        <dbReference type="Proteomes" id="UP001634394"/>
    </source>
</evidence>
<accession>A0ABD3XJS8</accession>
<dbReference type="AlphaFoldDB" id="A0ABD3XJS8"/>
<dbReference type="Proteomes" id="UP001634394">
    <property type="component" value="Unassembled WGS sequence"/>
</dbReference>
<dbReference type="InterPro" id="IPR013783">
    <property type="entry name" value="Ig-like_fold"/>
</dbReference>
<name>A0ABD3XJS8_SINWO</name>
<feature type="non-terminal residue" evidence="1">
    <location>
        <position position="1"/>
    </location>
</feature>
<comment type="caution">
    <text evidence="1">The sequence shown here is derived from an EMBL/GenBank/DDBJ whole genome shotgun (WGS) entry which is preliminary data.</text>
</comment>
<gene>
    <name evidence="1" type="ORF">ACJMK2_026006</name>
</gene>
<organism evidence="1 2">
    <name type="scientific">Sinanodonta woodiana</name>
    <name type="common">Chinese pond mussel</name>
    <name type="synonym">Anodonta woodiana</name>
    <dbReference type="NCBI Taxonomy" id="1069815"/>
    <lineage>
        <taxon>Eukaryota</taxon>
        <taxon>Metazoa</taxon>
        <taxon>Spiralia</taxon>
        <taxon>Lophotrochozoa</taxon>
        <taxon>Mollusca</taxon>
        <taxon>Bivalvia</taxon>
        <taxon>Autobranchia</taxon>
        <taxon>Heteroconchia</taxon>
        <taxon>Palaeoheterodonta</taxon>
        <taxon>Unionida</taxon>
        <taxon>Unionoidea</taxon>
        <taxon>Unionidae</taxon>
        <taxon>Unioninae</taxon>
        <taxon>Sinanodonta</taxon>
    </lineage>
</organism>
<dbReference type="EMBL" id="JBJQND010000002">
    <property type="protein sequence ID" value="KAL3885975.1"/>
    <property type="molecule type" value="Genomic_DNA"/>
</dbReference>